<comment type="subcellular location">
    <subcellularLocation>
        <location evidence="1">Membrane</location>
        <topology evidence="1">Multi-pass membrane protein</topology>
    </subcellularLocation>
</comment>
<keyword evidence="4 6" id="KW-1133">Transmembrane helix</keyword>
<dbReference type="Proteomes" id="UP000297535">
    <property type="component" value="Unassembled WGS sequence"/>
</dbReference>
<feature type="transmembrane region" description="Helical" evidence="6">
    <location>
        <begin position="36"/>
        <end position="57"/>
    </location>
</feature>
<organism evidence="7 8">
    <name type="scientific">Methylobacterium nonmethylotrophicum</name>
    <dbReference type="NCBI Taxonomy" id="1141884"/>
    <lineage>
        <taxon>Bacteria</taxon>
        <taxon>Pseudomonadati</taxon>
        <taxon>Pseudomonadota</taxon>
        <taxon>Alphaproteobacteria</taxon>
        <taxon>Hyphomicrobiales</taxon>
        <taxon>Methylobacteriaceae</taxon>
        <taxon>Methylobacterium</taxon>
    </lineage>
</organism>
<evidence type="ECO:0000256" key="4">
    <source>
        <dbReference type="ARBA" id="ARBA00022989"/>
    </source>
</evidence>
<feature type="transmembrane region" description="Helical" evidence="6">
    <location>
        <begin position="103"/>
        <end position="122"/>
    </location>
</feature>
<evidence type="ECO:0000256" key="5">
    <source>
        <dbReference type="ARBA" id="ARBA00023136"/>
    </source>
</evidence>
<proteinExistence type="inferred from homology"/>
<dbReference type="RefSeq" id="WP_135414540.1">
    <property type="nucleotide sequence ID" value="NZ_SRLB01000006.1"/>
</dbReference>
<keyword evidence="8" id="KW-1185">Reference proteome</keyword>
<dbReference type="Pfam" id="PF04241">
    <property type="entry name" value="DUF423"/>
    <property type="match status" value="1"/>
</dbReference>
<evidence type="ECO:0000256" key="6">
    <source>
        <dbReference type="SAM" id="Phobius"/>
    </source>
</evidence>
<dbReference type="PANTHER" id="PTHR43461:SF1">
    <property type="entry name" value="TRANSMEMBRANE PROTEIN 256"/>
    <property type="match status" value="1"/>
</dbReference>
<keyword evidence="3 6" id="KW-0812">Transmembrane</keyword>
<dbReference type="InterPro" id="IPR006696">
    <property type="entry name" value="DUF423"/>
</dbReference>
<feature type="transmembrane region" description="Helical" evidence="6">
    <location>
        <begin position="69"/>
        <end position="91"/>
    </location>
</feature>
<protein>
    <submittedName>
        <fullName evidence="7">DUF423 domain-containing protein</fullName>
    </submittedName>
</protein>
<comment type="similarity">
    <text evidence="2">Belongs to the UPF0382 family.</text>
</comment>
<accession>A0A4Z0NU02</accession>
<evidence type="ECO:0000313" key="7">
    <source>
        <dbReference type="EMBL" id="TGE00259.1"/>
    </source>
</evidence>
<reference evidence="7 8" key="1">
    <citation type="submission" date="2019-04" db="EMBL/GenBank/DDBJ databases">
        <authorList>
            <person name="Feng G."/>
            <person name="Zhu H."/>
        </authorList>
    </citation>
    <scope>NUCLEOTIDE SEQUENCE [LARGE SCALE GENOMIC DNA]</scope>
    <source>
        <strain evidence="7 8">6HR-1</strain>
    </source>
</reference>
<evidence type="ECO:0000256" key="2">
    <source>
        <dbReference type="ARBA" id="ARBA00009694"/>
    </source>
</evidence>
<dbReference type="OrthoDB" id="7173378at2"/>
<comment type="caution">
    <text evidence="7">The sequence shown here is derived from an EMBL/GenBank/DDBJ whole genome shotgun (WGS) entry which is preliminary data.</text>
</comment>
<dbReference type="AlphaFoldDB" id="A0A4Z0NU02"/>
<gene>
    <name evidence="7" type="ORF">EU555_10210</name>
</gene>
<name>A0A4Z0NU02_9HYPH</name>
<dbReference type="GO" id="GO:0016020">
    <property type="term" value="C:membrane"/>
    <property type="evidence" value="ECO:0007669"/>
    <property type="project" value="UniProtKB-SubCell"/>
</dbReference>
<evidence type="ECO:0000256" key="1">
    <source>
        <dbReference type="ARBA" id="ARBA00004141"/>
    </source>
</evidence>
<dbReference type="PANTHER" id="PTHR43461">
    <property type="entry name" value="TRANSMEMBRANE PROTEIN 256"/>
    <property type="match status" value="1"/>
</dbReference>
<keyword evidence="5 6" id="KW-0472">Membrane</keyword>
<evidence type="ECO:0000256" key="3">
    <source>
        <dbReference type="ARBA" id="ARBA00022692"/>
    </source>
</evidence>
<sequence>MIHPADRILVALAGLAGALGVGLSAAAAHIAGATSLATAAQFLLFHAPALLGLALLAGSGRAHPVPARIAGFALALGLALFSGDLSVRALLQQPLFPMAAPSGGIVLILGWVLVAVAGFAPARR</sequence>
<dbReference type="EMBL" id="SRLB01000006">
    <property type="protein sequence ID" value="TGE00259.1"/>
    <property type="molecule type" value="Genomic_DNA"/>
</dbReference>
<evidence type="ECO:0000313" key="8">
    <source>
        <dbReference type="Proteomes" id="UP000297535"/>
    </source>
</evidence>